<proteinExistence type="predicted"/>
<keyword evidence="6" id="KW-0863">Zinc-finger</keyword>
<keyword evidence="8" id="KW-0496">Mitochondrion</keyword>
<dbReference type="GO" id="GO:0005634">
    <property type="term" value="C:nucleus"/>
    <property type="evidence" value="ECO:0007669"/>
    <property type="project" value="UniProtKB-SubCell"/>
</dbReference>
<evidence type="ECO:0000256" key="7">
    <source>
        <dbReference type="ARBA" id="ARBA00022833"/>
    </source>
</evidence>
<evidence type="ECO:0000259" key="14">
    <source>
        <dbReference type="PROSITE" id="PS51907"/>
    </source>
</evidence>
<feature type="compositionally biased region" description="Basic and acidic residues" evidence="12">
    <location>
        <begin position="606"/>
        <end position="626"/>
    </location>
</feature>
<dbReference type="Pfam" id="PF00817">
    <property type="entry name" value="IMS"/>
    <property type="match status" value="1"/>
</dbReference>
<accession>A0AA38S9T4</accession>
<dbReference type="PIRSF" id="PIRSF036603">
    <property type="entry name" value="DPol_eta"/>
    <property type="match status" value="1"/>
</dbReference>
<dbReference type="EMBL" id="JANBVN010000030">
    <property type="protein sequence ID" value="KAJ9160856.1"/>
    <property type="molecule type" value="Genomic_DNA"/>
</dbReference>
<evidence type="ECO:0000256" key="11">
    <source>
        <dbReference type="ARBA" id="ARBA00044975"/>
    </source>
</evidence>
<evidence type="ECO:0000256" key="10">
    <source>
        <dbReference type="ARBA" id="ARBA00023242"/>
    </source>
</evidence>
<comment type="caution">
    <text evidence="15">The sequence shown here is derived from an EMBL/GenBank/DDBJ whole genome shotgun (WGS) entry which is preliminary data.</text>
</comment>
<dbReference type="GO" id="GO:0007064">
    <property type="term" value="P:mitotic sister chromatid cohesion"/>
    <property type="evidence" value="ECO:0007669"/>
    <property type="project" value="UniProtKB-ARBA"/>
</dbReference>
<evidence type="ECO:0000256" key="12">
    <source>
        <dbReference type="SAM" id="MobiDB-lite"/>
    </source>
</evidence>
<dbReference type="FunFam" id="1.10.150.20:FF:000014">
    <property type="entry name" value="Polymerase (DNA directed), eta"/>
    <property type="match status" value="1"/>
</dbReference>
<dbReference type="PROSITE" id="PS00028">
    <property type="entry name" value="ZINC_FINGER_C2H2_1"/>
    <property type="match status" value="1"/>
</dbReference>
<feature type="region of interest" description="Disordered" evidence="12">
    <location>
        <begin position="603"/>
        <end position="672"/>
    </location>
</feature>
<dbReference type="Gene3D" id="1.10.150.20">
    <property type="entry name" value="5' to 3' exonuclease, C-terminal subdomain"/>
    <property type="match status" value="1"/>
</dbReference>
<name>A0AA38S9T4_9PEZI</name>
<evidence type="ECO:0000256" key="3">
    <source>
        <dbReference type="ARBA" id="ARBA00022679"/>
    </source>
</evidence>
<dbReference type="InterPro" id="IPR036775">
    <property type="entry name" value="DNA_pol_Y-fam_lit_finger_sf"/>
</dbReference>
<dbReference type="GO" id="GO:0006281">
    <property type="term" value="P:DNA repair"/>
    <property type="evidence" value="ECO:0007669"/>
    <property type="project" value="UniProtKB-KW"/>
</dbReference>
<evidence type="ECO:0000256" key="8">
    <source>
        <dbReference type="ARBA" id="ARBA00023128"/>
    </source>
</evidence>
<gene>
    <name evidence="15" type="ORF">NKR19_g2881</name>
</gene>
<keyword evidence="9" id="KW-0234">DNA repair</keyword>
<dbReference type="Gene3D" id="3.30.1490.100">
    <property type="entry name" value="DNA polymerase, Y-family, little finger domain"/>
    <property type="match status" value="1"/>
</dbReference>
<dbReference type="GO" id="GO:0003887">
    <property type="term" value="F:DNA-directed DNA polymerase activity"/>
    <property type="evidence" value="ECO:0007669"/>
    <property type="project" value="TreeGrafter"/>
</dbReference>
<dbReference type="AlphaFoldDB" id="A0AA38S9T4"/>
<feature type="compositionally biased region" description="Low complexity" evidence="12">
    <location>
        <begin position="560"/>
        <end position="574"/>
    </location>
</feature>
<dbReference type="Gene3D" id="3.30.70.270">
    <property type="match status" value="1"/>
</dbReference>
<keyword evidence="4" id="KW-0479">Metal-binding</keyword>
<dbReference type="Pfam" id="PF21704">
    <property type="entry name" value="POLH-Rev1_HhH"/>
    <property type="match status" value="1"/>
</dbReference>
<organism evidence="15 16">
    <name type="scientific">Coniochaeta hoffmannii</name>
    <dbReference type="NCBI Taxonomy" id="91930"/>
    <lineage>
        <taxon>Eukaryota</taxon>
        <taxon>Fungi</taxon>
        <taxon>Dikarya</taxon>
        <taxon>Ascomycota</taxon>
        <taxon>Pezizomycotina</taxon>
        <taxon>Sordariomycetes</taxon>
        <taxon>Sordariomycetidae</taxon>
        <taxon>Coniochaetales</taxon>
        <taxon>Coniochaetaceae</taxon>
        <taxon>Coniochaeta</taxon>
    </lineage>
</organism>
<dbReference type="InterPro" id="IPR017961">
    <property type="entry name" value="DNA_pol_Y-fam_little_finger"/>
</dbReference>
<keyword evidence="7" id="KW-0862">Zinc</keyword>
<dbReference type="FunFam" id="3.30.1490.100:FF:000009">
    <property type="entry name" value="DNA polymerase eta subunit"/>
    <property type="match status" value="1"/>
</dbReference>
<feature type="domain" description="UmuC" evidence="13">
    <location>
        <begin position="43"/>
        <end position="305"/>
    </location>
</feature>
<dbReference type="PROSITE" id="PS51907">
    <property type="entry name" value="ZF_UBZ3"/>
    <property type="match status" value="1"/>
</dbReference>
<dbReference type="InterPro" id="IPR013087">
    <property type="entry name" value="Znf_C2H2_type"/>
</dbReference>
<keyword evidence="10" id="KW-0539">Nucleus</keyword>
<comment type="subcellular location">
    <subcellularLocation>
        <location evidence="2">Mitochondrion</location>
    </subcellularLocation>
    <subcellularLocation>
        <location evidence="1">Nucleus</location>
    </subcellularLocation>
</comment>
<dbReference type="PROSITE" id="PS50173">
    <property type="entry name" value="UMUC"/>
    <property type="match status" value="1"/>
</dbReference>
<evidence type="ECO:0000313" key="15">
    <source>
        <dbReference type="EMBL" id="KAJ9160856.1"/>
    </source>
</evidence>
<dbReference type="SUPFAM" id="SSF100879">
    <property type="entry name" value="Lesion bypass DNA polymerase (Y-family), little finger domain"/>
    <property type="match status" value="1"/>
</dbReference>
<protein>
    <recommendedName>
        <fullName evidence="11">DNA polymerase eta</fullName>
    </recommendedName>
</protein>
<dbReference type="GO" id="GO:0005657">
    <property type="term" value="C:replication fork"/>
    <property type="evidence" value="ECO:0007669"/>
    <property type="project" value="UniProtKB-ARBA"/>
</dbReference>
<feature type="region of interest" description="Disordered" evidence="12">
    <location>
        <begin position="522"/>
        <end position="581"/>
    </location>
</feature>
<dbReference type="GO" id="GO:0042276">
    <property type="term" value="P:error-prone translesion synthesis"/>
    <property type="evidence" value="ECO:0007669"/>
    <property type="project" value="TreeGrafter"/>
</dbReference>
<dbReference type="GO" id="GO:0009314">
    <property type="term" value="P:response to radiation"/>
    <property type="evidence" value="ECO:0007669"/>
    <property type="project" value="TreeGrafter"/>
</dbReference>
<reference evidence="15" key="1">
    <citation type="submission" date="2022-07" db="EMBL/GenBank/DDBJ databases">
        <title>Fungi with potential for degradation of polypropylene.</title>
        <authorList>
            <person name="Gostincar C."/>
        </authorList>
    </citation>
    <scope>NUCLEOTIDE SEQUENCE</scope>
    <source>
        <strain evidence="15">EXF-13287</strain>
    </source>
</reference>
<keyword evidence="16" id="KW-1185">Reference proteome</keyword>
<evidence type="ECO:0000256" key="2">
    <source>
        <dbReference type="ARBA" id="ARBA00004173"/>
    </source>
</evidence>
<dbReference type="InterPro" id="IPR043128">
    <property type="entry name" value="Rev_trsase/Diguanyl_cyclase"/>
</dbReference>
<dbReference type="Pfam" id="PF18439">
    <property type="entry name" value="zf_UBZ"/>
    <property type="match status" value="1"/>
</dbReference>
<dbReference type="InterPro" id="IPR052230">
    <property type="entry name" value="DNA_polymerase_eta"/>
</dbReference>
<dbReference type="SUPFAM" id="SSF56672">
    <property type="entry name" value="DNA/RNA polymerases"/>
    <property type="match status" value="1"/>
</dbReference>
<evidence type="ECO:0000256" key="5">
    <source>
        <dbReference type="ARBA" id="ARBA00022763"/>
    </source>
</evidence>
<dbReference type="PANTHER" id="PTHR45873">
    <property type="entry name" value="DNA POLYMERASE ETA"/>
    <property type="match status" value="1"/>
</dbReference>
<dbReference type="PANTHER" id="PTHR45873:SF1">
    <property type="entry name" value="DNA POLYMERASE ETA"/>
    <property type="match status" value="1"/>
</dbReference>
<dbReference type="GO" id="GO:0003684">
    <property type="term" value="F:damaged DNA binding"/>
    <property type="evidence" value="ECO:0007669"/>
    <property type="project" value="InterPro"/>
</dbReference>
<dbReference type="InterPro" id="IPR043502">
    <property type="entry name" value="DNA/RNA_pol_sf"/>
</dbReference>
<dbReference type="GO" id="GO:0008270">
    <property type="term" value="F:zinc ion binding"/>
    <property type="evidence" value="ECO:0007669"/>
    <property type="project" value="UniProtKB-KW"/>
</dbReference>
<keyword evidence="5" id="KW-0227">DNA damage</keyword>
<dbReference type="GO" id="GO:0035861">
    <property type="term" value="C:site of double-strand break"/>
    <property type="evidence" value="ECO:0007669"/>
    <property type="project" value="TreeGrafter"/>
</dbReference>
<evidence type="ECO:0000256" key="6">
    <source>
        <dbReference type="ARBA" id="ARBA00022771"/>
    </source>
</evidence>
<dbReference type="Proteomes" id="UP001174691">
    <property type="component" value="Unassembled WGS sequence"/>
</dbReference>
<evidence type="ECO:0000256" key="1">
    <source>
        <dbReference type="ARBA" id="ARBA00004123"/>
    </source>
</evidence>
<evidence type="ECO:0000256" key="4">
    <source>
        <dbReference type="ARBA" id="ARBA00022723"/>
    </source>
</evidence>
<evidence type="ECO:0000256" key="9">
    <source>
        <dbReference type="ARBA" id="ARBA00023204"/>
    </source>
</evidence>
<sequence length="672" mass="73762">MSSPQGFRESSPAGAPGRRRSQFTYRHLSQLASYSTTNPLRVVAHIDLDAFYAQCEMVRLGVAEDQPLAVQQWQGLIAVNYPARASGIGRHCTVTEAKKLCPDLIAQHVATWREGDEKWAYHPDAAANIATHKVSLDPYRLESRRILAVIKESLPSNLQKVEKASIDEVFLDLSAHVHSILLERFRELSRPAPYDDPSEQLPMPSISALDWKADALVDLDDQDAEIDDPDWDDVATLIGSEIVRDVRAAVKEKLKYTCSAGVASNKMVSKLGSGYKKPNQQTVVRNRARQQFLSGFKFTKIRNLGGKLGDQVVQLFGTDAVQELLAVPLEQLKSKLGDDTGMWVHNTIRGIDTSEVNSRTQIKSMLSAKSFRPTINTLEQGVRWLRIFAADIFSRLVEEGVLENKRRPKTINLHHRHGAQTRSRQGPIPQGRTLDESTLFELAKGLLSQIVLEGNVWPCANLSLSVGGFEDGITGNMGISSFLVKGEEAQALKANTQARLEPQTQPTKRRRVDDGGIQRFFAKTQASRDSDSEQALGSDGASPTVHGGETASSEKQPLTDGGAASDNSAAVAPAERQASQPLGAQLPIKAYMCRRCNTAFEDAEEEQNHSDWHLAKDLQEEEERRGSSAFAQRSPGAASTSGGMHRNGAAASQRRPGRPTKTDSKQSKLSFG</sequence>
<feature type="domain" description="UBZ3-type" evidence="14">
    <location>
        <begin position="586"/>
        <end position="621"/>
    </location>
</feature>
<evidence type="ECO:0000259" key="13">
    <source>
        <dbReference type="PROSITE" id="PS50173"/>
    </source>
</evidence>
<dbReference type="GO" id="GO:0070987">
    <property type="term" value="P:error-free translesion synthesis"/>
    <property type="evidence" value="ECO:0007669"/>
    <property type="project" value="UniProtKB-ARBA"/>
</dbReference>
<dbReference type="Gene3D" id="3.40.1170.60">
    <property type="match status" value="1"/>
</dbReference>
<dbReference type="FunFam" id="3.40.1170.60:FF:000008">
    <property type="entry name" value="DNA polymerase eta subunit"/>
    <property type="match status" value="1"/>
</dbReference>
<dbReference type="Pfam" id="PF11799">
    <property type="entry name" value="IMS_C"/>
    <property type="match status" value="1"/>
</dbReference>
<evidence type="ECO:0000313" key="16">
    <source>
        <dbReference type="Proteomes" id="UP001174691"/>
    </source>
</evidence>
<dbReference type="InterPro" id="IPR001126">
    <property type="entry name" value="UmuC"/>
</dbReference>
<dbReference type="GO" id="GO:0005739">
    <property type="term" value="C:mitochondrion"/>
    <property type="evidence" value="ECO:0007669"/>
    <property type="project" value="UniProtKB-SubCell"/>
</dbReference>
<keyword evidence="3" id="KW-0808">Transferase</keyword>
<dbReference type="InterPro" id="IPR041298">
    <property type="entry name" value="UBZ3"/>
</dbReference>